<sequence length="100" mass="10006">MTNVRWGGTVVVALTLGVLVLGWPYLLGDWVAGSLGAGAGVRTGVAWALEGAYLAGLPLAVALSRRSALGVGRVSGVVLPVVYGVFGIALLAATALLFTA</sequence>
<evidence type="ECO:0000313" key="2">
    <source>
        <dbReference type="EMBL" id="MDP9793415.1"/>
    </source>
</evidence>
<proteinExistence type="predicted"/>
<organism evidence="2 3">
    <name type="scientific">Catenuloplanes nepalensis</name>
    <dbReference type="NCBI Taxonomy" id="587533"/>
    <lineage>
        <taxon>Bacteria</taxon>
        <taxon>Bacillati</taxon>
        <taxon>Actinomycetota</taxon>
        <taxon>Actinomycetes</taxon>
        <taxon>Micromonosporales</taxon>
        <taxon>Micromonosporaceae</taxon>
        <taxon>Catenuloplanes</taxon>
    </lineage>
</organism>
<name>A0ABT9MPR6_9ACTN</name>
<feature type="transmembrane region" description="Helical" evidence="1">
    <location>
        <begin position="46"/>
        <end position="64"/>
    </location>
</feature>
<feature type="transmembrane region" description="Helical" evidence="1">
    <location>
        <begin position="7"/>
        <end position="26"/>
    </location>
</feature>
<accession>A0ABT9MPR6</accession>
<gene>
    <name evidence="2" type="ORF">J2S43_001927</name>
</gene>
<reference evidence="2 3" key="1">
    <citation type="submission" date="2023-07" db="EMBL/GenBank/DDBJ databases">
        <title>Sequencing the genomes of 1000 actinobacteria strains.</title>
        <authorList>
            <person name="Klenk H.-P."/>
        </authorList>
    </citation>
    <scope>NUCLEOTIDE SEQUENCE [LARGE SCALE GENOMIC DNA]</scope>
    <source>
        <strain evidence="2 3">DSM 44710</strain>
    </source>
</reference>
<keyword evidence="1" id="KW-0812">Transmembrane</keyword>
<keyword evidence="1" id="KW-0472">Membrane</keyword>
<dbReference type="RefSeq" id="WP_306828454.1">
    <property type="nucleotide sequence ID" value="NZ_JAUSRA010000001.1"/>
</dbReference>
<keyword evidence="3" id="KW-1185">Reference proteome</keyword>
<keyword evidence="1" id="KW-1133">Transmembrane helix</keyword>
<dbReference type="Proteomes" id="UP001240984">
    <property type="component" value="Unassembled WGS sequence"/>
</dbReference>
<protein>
    <submittedName>
        <fullName evidence="2">Uncharacterized protein</fullName>
    </submittedName>
</protein>
<comment type="caution">
    <text evidence="2">The sequence shown here is derived from an EMBL/GenBank/DDBJ whole genome shotgun (WGS) entry which is preliminary data.</text>
</comment>
<dbReference type="EMBL" id="JAUSRA010000001">
    <property type="protein sequence ID" value="MDP9793415.1"/>
    <property type="molecule type" value="Genomic_DNA"/>
</dbReference>
<feature type="transmembrane region" description="Helical" evidence="1">
    <location>
        <begin position="76"/>
        <end position="98"/>
    </location>
</feature>
<evidence type="ECO:0000256" key="1">
    <source>
        <dbReference type="SAM" id="Phobius"/>
    </source>
</evidence>
<evidence type="ECO:0000313" key="3">
    <source>
        <dbReference type="Proteomes" id="UP001240984"/>
    </source>
</evidence>